<dbReference type="PANTHER" id="PTHR15577">
    <property type="entry name" value="ZINC FINGER CONTAINING PROTEIN"/>
    <property type="match status" value="1"/>
</dbReference>
<dbReference type="GO" id="GO:0005654">
    <property type="term" value="C:nucleoplasm"/>
    <property type="evidence" value="ECO:0007669"/>
    <property type="project" value="TreeGrafter"/>
</dbReference>
<dbReference type="GO" id="GO:0045893">
    <property type="term" value="P:positive regulation of DNA-templated transcription"/>
    <property type="evidence" value="ECO:0007669"/>
    <property type="project" value="TreeGrafter"/>
</dbReference>
<evidence type="ECO:0000259" key="2">
    <source>
        <dbReference type="PROSITE" id="PS00028"/>
    </source>
</evidence>
<feature type="region of interest" description="Disordered" evidence="1">
    <location>
        <begin position="1"/>
        <end position="40"/>
    </location>
</feature>
<accession>A0A9Q1FJ11</accession>
<feature type="region of interest" description="Disordered" evidence="1">
    <location>
        <begin position="83"/>
        <end position="122"/>
    </location>
</feature>
<organism evidence="3 4">
    <name type="scientific">Synaphobranchus kaupii</name>
    <name type="common">Kaup's arrowtooth eel</name>
    <dbReference type="NCBI Taxonomy" id="118154"/>
    <lineage>
        <taxon>Eukaryota</taxon>
        <taxon>Metazoa</taxon>
        <taxon>Chordata</taxon>
        <taxon>Craniata</taxon>
        <taxon>Vertebrata</taxon>
        <taxon>Euteleostomi</taxon>
        <taxon>Actinopterygii</taxon>
        <taxon>Neopterygii</taxon>
        <taxon>Teleostei</taxon>
        <taxon>Anguilliformes</taxon>
        <taxon>Synaphobranchidae</taxon>
        <taxon>Synaphobranchus</taxon>
    </lineage>
</organism>
<dbReference type="EMBL" id="JAINUF010000005">
    <property type="protein sequence ID" value="KAJ8359592.1"/>
    <property type="molecule type" value="Genomic_DNA"/>
</dbReference>
<dbReference type="InterPro" id="IPR003604">
    <property type="entry name" value="Matrin/U1-like-C_Znf_C2H2"/>
</dbReference>
<gene>
    <name evidence="3" type="ORF">SKAU_G00161170</name>
</gene>
<feature type="region of interest" description="Disordered" evidence="1">
    <location>
        <begin position="187"/>
        <end position="206"/>
    </location>
</feature>
<evidence type="ECO:0000313" key="4">
    <source>
        <dbReference type="Proteomes" id="UP001152622"/>
    </source>
</evidence>
<dbReference type="SMART" id="SM00451">
    <property type="entry name" value="ZnF_U1"/>
    <property type="match status" value="1"/>
</dbReference>
<dbReference type="PANTHER" id="PTHR15577:SF2">
    <property type="entry name" value="ZINC FINGER PROTEIN 318"/>
    <property type="match status" value="1"/>
</dbReference>
<protein>
    <recommendedName>
        <fullName evidence="2">C2H2-type domain-containing protein</fullName>
    </recommendedName>
</protein>
<dbReference type="GO" id="GO:0003676">
    <property type="term" value="F:nucleic acid binding"/>
    <property type="evidence" value="ECO:0007669"/>
    <property type="project" value="InterPro"/>
</dbReference>
<feature type="domain" description="C2H2-type" evidence="2">
    <location>
        <begin position="687"/>
        <end position="710"/>
    </location>
</feature>
<evidence type="ECO:0000256" key="1">
    <source>
        <dbReference type="SAM" id="MobiDB-lite"/>
    </source>
</evidence>
<dbReference type="GO" id="GO:0045892">
    <property type="term" value="P:negative regulation of DNA-templated transcription"/>
    <property type="evidence" value="ECO:0007669"/>
    <property type="project" value="TreeGrafter"/>
</dbReference>
<dbReference type="GO" id="GO:0008270">
    <property type="term" value="F:zinc ion binding"/>
    <property type="evidence" value="ECO:0007669"/>
    <property type="project" value="InterPro"/>
</dbReference>
<evidence type="ECO:0000313" key="3">
    <source>
        <dbReference type="EMBL" id="KAJ8359592.1"/>
    </source>
</evidence>
<comment type="caution">
    <text evidence="3">The sequence shown here is derived from an EMBL/GenBank/DDBJ whole genome shotgun (WGS) entry which is preliminary data.</text>
</comment>
<feature type="compositionally biased region" description="Polar residues" evidence="1">
    <location>
        <begin position="266"/>
        <end position="278"/>
    </location>
</feature>
<dbReference type="InterPro" id="IPR055309">
    <property type="entry name" value="Znf318-like"/>
</dbReference>
<dbReference type="Proteomes" id="UP001152622">
    <property type="component" value="Chromosome 5"/>
</dbReference>
<keyword evidence="4" id="KW-1185">Reference proteome</keyword>
<reference evidence="3" key="1">
    <citation type="journal article" date="2023" name="Science">
        <title>Genome structures resolve the early diversification of teleost fishes.</title>
        <authorList>
            <person name="Parey E."/>
            <person name="Louis A."/>
            <person name="Montfort J."/>
            <person name="Bouchez O."/>
            <person name="Roques C."/>
            <person name="Iampietro C."/>
            <person name="Lluch J."/>
            <person name="Castinel A."/>
            <person name="Donnadieu C."/>
            <person name="Desvignes T."/>
            <person name="Floi Bucao C."/>
            <person name="Jouanno E."/>
            <person name="Wen M."/>
            <person name="Mejri S."/>
            <person name="Dirks R."/>
            <person name="Jansen H."/>
            <person name="Henkel C."/>
            <person name="Chen W.J."/>
            <person name="Zahm M."/>
            <person name="Cabau C."/>
            <person name="Klopp C."/>
            <person name="Thompson A.W."/>
            <person name="Robinson-Rechavi M."/>
            <person name="Braasch I."/>
            <person name="Lecointre G."/>
            <person name="Bobe J."/>
            <person name="Postlethwait J.H."/>
            <person name="Berthelot C."/>
            <person name="Roest Crollius H."/>
            <person name="Guiguen Y."/>
        </authorList>
    </citation>
    <scope>NUCLEOTIDE SEQUENCE</scope>
    <source>
        <strain evidence="3">WJC10195</strain>
    </source>
</reference>
<dbReference type="InterPro" id="IPR013087">
    <property type="entry name" value="Znf_C2H2_type"/>
</dbReference>
<feature type="region of interest" description="Disordered" evidence="1">
    <location>
        <begin position="262"/>
        <end position="290"/>
    </location>
</feature>
<name>A0A9Q1FJ11_SYNKA</name>
<feature type="compositionally biased region" description="Low complexity" evidence="1">
    <location>
        <begin position="472"/>
        <end position="487"/>
    </location>
</feature>
<feature type="region of interest" description="Disordered" evidence="1">
    <location>
        <begin position="469"/>
        <end position="502"/>
    </location>
</feature>
<sequence>MFHGGGPPGGRYPRQYAPRCRIPTPFEQSQGPRMATGFGPQFGPVSYNMPSRPTVPCGSFVPHQYERNQHAFPQFYHSSSEECRRYSTGKSEPSPGPGNNQGPCGGTPGENISRQLNPSLPFAGFSIDQTQVSVGNSPLGLPAHTKSSQFNPLSQEHIENERAGEEFLRCLAAKEKYPVRDGVVNRQDPLYRHPCPGNGQGQEPKDDQKTALDMFRELLLAGQLNEREELLNLAALKKELDIAGHGRPSTQTSHPSVNILGEHQSRSSLPRETQSPLSAVTKGKEPGLFASIPGQMRQQSHGQTVQAVRQDLNMVQYGETSGHAKQETEEESVGEFLLPHERVRHDSSGFSRILGVMGNQPDMQERKKLFTDIEDEEEFLYGDEVDIGKVSVRTEAEERQAVDVAGERHSVDVAEERQAVDVAEERQAVVDFEKIKKALTTIGLDLGTSEISKLIARMQEHQTCQITESPHLKGASSSGGLSPSQSHSLKRNRSPNPEIYSNSHSSAKQALYIGASAGFVKTEFDTSTQEKQAREIPFFRPVNVQQPLVTTKMQTSLGSETAIWGHSQLKVENYCLQKPNLPVYHAPAVDHQILGLGLGPLKEILETVKATAKAPGMDTLIDLANQSARMRTSQRKKNSEENAKVNEEALRTDVQEQMKRKDHLLKELESLLKREVSPFVVPVIGFCCQLCEEFFGDITSAQDHAACPSHKEKCKKHGSWNKKLGGNLEVRPTVDTGKRDLRESVHKWTSRDDSKGYRGIGEQVSVKEEKLEAARQVEKELRKTPCSHSNWRMLGKESG</sequence>
<dbReference type="OrthoDB" id="9909793at2759"/>
<dbReference type="PROSITE" id="PS00028">
    <property type="entry name" value="ZINC_FINGER_C2H2_1"/>
    <property type="match status" value="1"/>
</dbReference>
<proteinExistence type="predicted"/>
<dbReference type="AlphaFoldDB" id="A0A9Q1FJ11"/>